<dbReference type="Proteomes" id="UP000198307">
    <property type="component" value="Unassembled WGS sequence"/>
</dbReference>
<organism evidence="1 2">
    <name type="scientific">Paracoccus seriniphilus</name>
    <dbReference type="NCBI Taxonomy" id="184748"/>
    <lineage>
        <taxon>Bacteria</taxon>
        <taxon>Pseudomonadati</taxon>
        <taxon>Pseudomonadota</taxon>
        <taxon>Alphaproteobacteria</taxon>
        <taxon>Rhodobacterales</taxon>
        <taxon>Paracoccaceae</taxon>
        <taxon>Paracoccus</taxon>
    </lineage>
</organism>
<evidence type="ECO:0000313" key="1">
    <source>
        <dbReference type="EMBL" id="SNT76073.1"/>
    </source>
</evidence>
<reference evidence="1 2" key="1">
    <citation type="submission" date="2017-07" db="EMBL/GenBank/DDBJ databases">
        <authorList>
            <person name="Sun Z.S."/>
            <person name="Albrecht U."/>
            <person name="Echele G."/>
            <person name="Lee C.C."/>
        </authorList>
    </citation>
    <scope>NUCLEOTIDE SEQUENCE [LARGE SCALE GENOMIC DNA]</scope>
    <source>
        <strain evidence="1 2">DSM 14827</strain>
    </source>
</reference>
<dbReference type="AlphaFoldDB" id="A0A239Q1E8"/>
<keyword evidence="2" id="KW-1185">Reference proteome</keyword>
<dbReference type="RefSeq" id="WP_179217767.1">
    <property type="nucleotide sequence ID" value="NZ_CP067129.1"/>
</dbReference>
<name>A0A239Q1E8_9RHOB</name>
<proteinExistence type="predicted"/>
<sequence>MTNQIAIALGLLILGVFAADMLWFDAGLPVMVGKQLAALIDYVSFWR</sequence>
<protein>
    <recommendedName>
        <fullName evidence="3">Glyceraldehyde-3-phosphate dehydrogenase</fullName>
    </recommendedName>
</protein>
<dbReference type="EMBL" id="FZQB01000015">
    <property type="protein sequence ID" value="SNT76073.1"/>
    <property type="molecule type" value="Genomic_DNA"/>
</dbReference>
<accession>A0A239Q1E8</accession>
<gene>
    <name evidence="1" type="ORF">SAMN05444959_11526</name>
</gene>
<evidence type="ECO:0000313" key="2">
    <source>
        <dbReference type="Proteomes" id="UP000198307"/>
    </source>
</evidence>
<evidence type="ECO:0008006" key="3">
    <source>
        <dbReference type="Google" id="ProtNLM"/>
    </source>
</evidence>